<feature type="transmembrane region" description="Helical" evidence="1">
    <location>
        <begin position="216"/>
        <end position="238"/>
    </location>
</feature>
<proteinExistence type="predicted"/>
<accession>A0A261SQQ1</accession>
<feature type="transmembrane region" description="Helical" evidence="1">
    <location>
        <begin position="285"/>
        <end position="306"/>
    </location>
</feature>
<dbReference type="AlphaFoldDB" id="A0A261SQQ1"/>
<organism evidence="2 3">
    <name type="scientific">Bordetella genomosp. 1</name>
    <dbReference type="NCBI Taxonomy" id="1395607"/>
    <lineage>
        <taxon>Bacteria</taxon>
        <taxon>Pseudomonadati</taxon>
        <taxon>Pseudomonadota</taxon>
        <taxon>Betaproteobacteria</taxon>
        <taxon>Burkholderiales</taxon>
        <taxon>Alcaligenaceae</taxon>
        <taxon>Bordetella</taxon>
    </lineage>
</organism>
<dbReference type="Proteomes" id="UP000217005">
    <property type="component" value="Unassembled WGS sequence"/>
</dbReference>
<feature type="transmembrane region" description="Helical" evidence="1">
    <location>
        <begin position="250"/>
        <end position="273"/>
    </location>
</feature>
<name>A0A261SQQ1_9BORD</name>
<keyword evidence="1" id="KW-0472">Membrane</keyword>
<sequence>MPASRWAVSCCITALLAVCAAALGERAQMWSLDHSAGPLAVRPSLAGTVSFTLASACLAVLVCACTLLRAQQSRPGRVPVAPRAWSLVYGVTLALLYGAWLQGMNHFSLHGFYAATDAWLQAHGVAQPLTRLALFMNLRSLINLLVLMLATWLLLRAAMGVARWRHDPRPARPRLRRTWIVWLAAGATYAWQTAMLRLAAGWLAALQARTEGLVPWLTWLALPLAAGLVVALAVRHTLPATPRSTGVSRAVGVGTTAFWVAQGAMAALAAPLAAALSSAAWQRLLGMPVFGLAALAAYLVLLAVLASSLARSAFRTYEGPLSETSQA</sequence>
<gene>
    <name evidence="2" type="ORF">CEG14_07205</name>
</gene>
<feature type="transmembrane region" description="Helical" evidence="1">
    <location>
        <begin position="140"/>
        <end position="158"/>
    </location>
</feature>
<keyword evidence="1" id="KW-1133">Transmembrane helix</keyword>
<keyword evidence="1" id="KW-0812">Transmembrane</keyword>
<comment type="caution">
    <text evidence="2">The sequence shown here is derived from an EMBL/GenBank/DDBJ whole genome shotgun (WGS) entry which is preliminary data.</text>
</comment>
<evidence type="ECO:0000313" key="2">
    <source>
        <dbReference type="EMBL" id="OZI39302.1"/>
    </source>
</evidence>
<feature type="transmembrane region" description="Helical" evidence="1">
    <location>
        <begin position="80"/>
        <end position="100"/>
    </location>
</feature>
<evidence type="ECO:0000256" key="1">
    <source>
        <dbReference type="SAM" id="Phobius"/>
    </source>
</evidence>
<reference evidence="2 3" key="1">
    <citation type="submission" date="2017-05" db="EMBL/GenBank/DDBJ databases">
        <title>Complete and WGS of Bordetella genogroups.</title>
        <authorList>
            <person name="Spilker T."/>
            <person name="LiPuma J."/>
        </authorList>
    </citation>
    <scope>NUCLEOTIDE SEQUENCE [LARGE SCALE GENOMIC DNA]</scope>
    <source>
        <strain evidence="2 3">AU17610</strain>
    </source>
</reference>
<dbReference type="EMBL" id="NEVL01000002">
    <property type="protein sequence ID" value="OZI39302.1"/>
    <property type="molecule type" value="Genomic_DNA"/>
</dbReference>
<evidence type="ECO:0000313" key="3">
    <source>
        <dbReference type="Proteomes" id="UP000217005"/>
    </source>
</evidence>
<protein>
    <submittedName>
        <fullName evidence="2">Uncharacterized protein</fullName>
    </submittedName>
</protein>
<feature type="transmembrane region" description="Helical" evidence="1">
    <location>
        <begin position="48"/>
        <end position="68"/>
    </location>
</feature>
<feature type="transmembrane region" description="Helical" evidence="1">
    <location>
        <begin position="179"/>
        <end position="204"/>
    </location>
</feature>